<evidence type="ECO:0000256" key="5">
    <source>
        <dbReference type="ARBA" id="ARBA00054626"/>
    </source>
</evidence>
<dbReference type="Pfam" id="PF03466">
    <property type="entry name" value="LysR_substrate"/>
    <property type="match status" value="1"/>
</dbReference>
<dbReference type="InterPro" id="IPR036388">
    <property type="entry name" value="WH-like_DNA-bd_sf"/>
</dbReference>
<keyword evidence="2" id="KW-0805">Transcription regulation</keyword>
<protein>
    <recommendedName>
        <fullName evidence="6">HTH-type transcriptional regulator TtuA</fullName>
    </recommendedName>
    <alternativeName>
        <fullName evidence="7">Tartrate utilization transcriptional regulator</fullName>
    </alternativeName>
</protein>
<dbReference type="InterPro" id="IPR050176">
    <property type="entry name" value="LTTR"/>
</dbReference>
<dbReference type="PROSITE" id="PS50931">
    <property type="entry name" value="HTH_LYSR"/>
    <property type="match status" value="1"/>
</dbReference>
<dbReference type="Proteomes" id="UP000093111">
    <property type="component" value="Unassembled WGS sequence"/>
</dbReference>
<gene>
    <name evidence="9" type="ORF">ADU59_03115</name>
</gene>
<comment type="similarity">
    <text evidence="1">Belongs to the LysR transcriptional regulatory family.</text>
</comment>
<dbReference type="GO" id="GO:0003700">
    <property type="term" value="F:DNA-binding transcription factor activity"/>
    <property type="evidence" value="ECO:0007669"/>
    <property type="project" value="InterPro"/>
</dbReference>
<evidence type="ECO:0000259" key="8">
    <source>
        <dbReference type="PROSITE" id="PS50931"/>
    </source>
</evidence>
<reference evidence="9 10" key="1">
    <citation type="journal article" date="2016" name="Syst. Appl. Microbiol.">
        <title>Pararhizobium polonicum sp. nov. isolated from tumors on stone fruit rootstocks.</title>
        <authorList>
            <person name="Pulawska J."/>
            <person name="Kuzmanovic N."/>
            <person name="Willems A."/>
            <person name="Pothier J.F."/>
        </authorList>
    </citation>
    <scope>NUCLEOTIDE SEQUENCE [LARGE SCALE GENOMIC DNA]</scope>
    <source>
        <strain evidence="9 10">F5.1</strain>
    </source>
</reference>
<evidence type="ECO:0000256" key="6">
    <source>
        <dbReference type="ARBA" id="ARBA00067332"/>
    </source>
</evidence>
<dbReference type="InterPro" id="IPR000847">
    <property type="entry name" value="LysR_HTH_N"/>
</dbReference>
<dbReference type="STRING" id="1612624.ADU59_03115"/>
<keyword evidence="3" id="KW-0238">DNA-binding</keyword>
<dbReference type="SUPFAM" id="SSF53850">
    <property type="entry name" value="Periplasmic binding protein-like II"/>
    <property type="match status" value="1"/>
</dbReference>
<evidence type="ECO:0000313" key="9">
    <source>
        <dbReference type="EMBL" id="OBZ96744.1"/>
    </source>
</evidence>
<dbReference type="EMBL" id="LGLV01000004">
    <property type="protein sequence ID" value="OBZ96744.1"/>
    <property type="molecule type" value="Genomic_DNA"/>
</dbReference>
<evidence type="ECO:0000256" key="4">
    <source>
        <dbReference type="ARBA" id="ARBA00023163"/>
    </source>
</evidence>
<comment type="caution">
    <text evidence="9">The sequence shown here is derived from an EMBL/GenBank/DDBJ whole genome shotgun (WGS) entry which is preliminary data.</text>
</comment>
<dbReference type="PANTHER" id="PTHR30579:SF3">
    <property type="entry name" value="TRANSCRIPTIONAL REGULATORY PROTEIN"/>
    <property type="match status" value="1"/>
</dbReference>
<evidence type="ECO:0000256" key="7">
    <source>
        <dbReference type="ARBA" id="ARBA00083243"/>
    </source>
</evidence>
<comment type="function">
    <text evidence="5">Transcriptional regulator of the ttuABCDE tartrate utilization operon.</text>
</comment>
<evidence type="ECO:0000256" key="2">
    <source>
        <dbReference type="ARBA" id="ARBA00023015"/>
    </source>
</evidence>
<feature type="domain" description="HTH lysR-type" evidence="8">
    <location>
        <begin position="1"/>
        <end position="58"/>
    </location>
</feature>
<dbReference type="Pfam" id="PF00126">
    <property type="entry name" value="HTH_1"/>
    <property type="match status" value="1"/>
</dbReference>
<keyword evidence="4" id="KW-0804">Transcription</keyword>
<dbReference type="OrthoDB" id="9787460at2"/>
<evidence type="ECO:0000256" key="3">
    <source>
        <dbReference type="ARBA" id="ARBA00023125"/>
    </source>
</evidence>
<dbReference type="FunFam" id="1.10.10.10:FF:000001">
    <property type="entry name" value="LysR family transcriptional regulator"/>
    <property type="match status" value="1"/>
</dbReference>
<dbReference type="InterPro" id="IPR005119">
    <property type="entry name" value="LysR_subst-bd"/>
</dbReference>
<dbReference type="Gene3D" id="1.10.10.10">
    <property type="entry name" value="Winged helix-like DNA-binding domain superfamily/Winged helix DNA-binding domain"/>
    <property type="match status" value="1"/>
</dbReference>
<dbReference type="GO" id="GO:0003677">
    <property type="term" value="F:DNA binding"/>
    <property type="evidence" value="ECO:0007669"/>
    <property type="project" value="UniProtKB-KW"/>
</dbReference>
<proteinExistence type="inferred from homology"/>
<organism evidence="9 10">
    <name type="scientific">Pararhizobium polonicum</name>
    <dbReference type="NCBI Taxonomy" id="1612624"/>
    <lineage>
        <taxon>Bacteria</taxon>
        <taxon>Pseudomonadati</taxon>
        <taxon>Pseudomonadota</taxon>
        <taxon>Alphaproteobacteria</taxon>
        <taxon>Hyphomicrobiales</taxon>
        <taxon>Rhizobiaceae</taxon>
        <taxon>Rhizobium/Agrobacterium group</taxon>
        <taxon>Pararhizobium</taxon>
    </lineage>
</organism>
<dbReference type="SUPFAM" id="SSF46785">
    <property type="entry name" value="Winged helix' DNA-binding domain"/>
    <property type="match status" value="1"/>
</dbReference>
<accession>A0A1C7PAI3</accession>
<dbReference type="Gene3D" id="3.40.190.290">
    <property type="match status" value="1"/>
</dbReference>
<sequence>MDWDNIRVFLHVARVGRITDAAHALGLDHSTISRRLSRLEEKLGVQLFERAGRRLRITAAGENLRQSAAKLESIVLQEIDGLGAEITGMTGRVRIGAPEGFGVGYLGGRIAAIMQDYPDLEIELVALPQNYSLSSREADIAITLDRPEEGSLATRKLTDYRLGFYASRDYLSRHVMPQTPDDLSGHALCGYIPELLHTKELAYLDFLGPKPTTRFRSTSIVAQCAMIESGMAMGVLPAYLAAGKALLVPVLQSSFLIRRSYWLSVHDDLRRHGRIRKTVDLLTAAVRRERSLFLSPSSSSDVPSADVQ</sequence>
<keyword evidence="10" id="KW-1185">Reference proteome</keyword>
<evidence type="ECO:0000313" key="10">
    <source>
        <dbReference type="Proteomes" id="UP000093111"/>
    </source>
</evidence>
<dbReference type="InterPro" id="IPR036390">
    <property type="entry name" value="WH_DNA-bd_sf"/>
</dbReference>
<dbReference type="AlphaFoldDB" id="A0A1C7PAI3"/>
<dbReference type="PRINTS" id="PR00039">
    <property type="entry name" value="HTHLYSR"/>
</dbReference>
<dbReference type="PANTHER" id="PTHR30579">
    <property type="entry name" value="TRANSCRIPTIONAL REGULATOR"/>
    <property type="match status" value="1"/>
</dbReference>
<evidence type="ECO:0000256" key="1">
    <source>
        <dbReference type="ARBA" id="ARBA00009437"/>
    </source>
</evidence>
<dbReference type="RefSeq" id="WP_068951564.1">
    <property type="nucleotide sequence ID" value="NZ_LGLV01000004.1"/>
</dbReference>
<name>A0A1C7PAI3_9HYPH</name>
<dbReference type="PATRIC" id="fig|1612624.7.peg.645"/>